<dbReference type="Proteomes" id="UP001295420">
    <property type="component" value="Unassembled WGS sequence"/>
</dbReference>
<evidence type="ECO:0000313" key="3">
    <source>
        <dbReference type="EMBL" id="QGH48403.1"/>
    </source>
</evidence>
<evidence type="ECO:0000313" key="2">
    <source>
        <dbReference type="EMBL" id="CAH1540953.1"/>
    </source>
</evidence>
<reference evidence="2" key="3">
    <citation type="submission" date="2022-01" db="EMBL/GenBank/DDBJ databases">
        <authorList>
            <person name="Lagorce A."/>
        </authorList>
    </citation>
    <scope>NUCLEOTIDE SEQUENCE</scope>
    <source>
        <strain evidence="2">Th15_F1_D04</strain>
    </source>
</reference>
<sequence length="90" mass="10028">MPCKPIDNKLFLEHLNALLSHTRDSRTATPDVSALLPFVRDVVLEEVVIHCRGNQAKASRILGLNRGTLRTHMRRINKQNVTMALNDGGA</sequence>
<dbReference type="Gene3D" id="1.10.10.60">
    <property type="entry name" value="Homeodomain-like"/>
    <property type="match status" value="1"/>
</dbReference>
<gene>
    <name evidence="3" type="ORF">APZ19_15425</name>
    <name evidence="2" type="ORF">THF1D04_660002</name>
</gene>
<dbReference type="EMBL" id="CAKMTQ010000063">
    <property type="protein sequence ID" value="CAH1540953.1"/>
    <property type="molecule type" value="Genomic_DNA"/>
</dbReference>
<dbReference type="Proteomes" id="UP000390336">
    <property type="component" value="Chromosome 1"/>
</dbReference>
<name>A0AAP9GDP8_9VIBR</name>
<keyword evidence="2" id="KW-0238">DNA-binding</keyword>
<reference evidence="3" key="2">
    <citation type="submission" date="2019-11" db="EMBL/GenBank/DDBJ databases">
        <title>Complete genome sequence of Vibrio owensii SH-14 isolated from shrimp with acute hepatopancreatic necrosis diease.</title>
        <authorList>
            <person name="Liang X."/>
            <person name="Wang Y."/>
        </authorList>
    </citation>
    <scope>NUCLEOTIDE SEQUENCE</scope>
    <source>
        <strain evidence="3">SH14</strain>
    </source>
</reference>
<dbReference type="PRINTS" id="PR01590">
    <property type="entry name" value="HTHFIS"/>
</dbReference>
<organism evidence="3 4">
    <name type="scientific">Vibrio owensii</name>
    <dbReference type="NCBI Taxonomy" id="696485"/>
    <lineage>
        <taxon>Bacteria</taxon>
        <taxon>Pseudomonadati</taxon>
        <taxon>Pseudomonadota</taxon>
        <taxon>Gammaproteobacteria</taxon>
        <taxon>Vibrionales</taxon>
        <taxon>Vibrionaceae</taxon>
        <taxon>Vibrio</taxon>
    </lineage>
</organism>
<proteinExistence type="predicted"/>
<dbReference type="RefSeq" id="WP_045379159.1">
    <property type="nucleotide sequence ID" value="NZ_CAKMTQ010000063.1"/>
</dbReference>
<evidence type="ECO:0000313" key="4">
    <source>
        <dbReference type="Proteomes" id="UP000390336"/>
    </source>
</evidence>
<accession>A0AAP9GDP8</accession>
<dbReference type="GO" id="GO:0043565">
    <property type="term" value="F:sequence-specific DNA binding"/>
    <property type="evidence" value="ECO:0007669"/>
    <property type="project" value="InterPro"/>
</dbReference>
<evidence type="ECO:0000259" key="1">
    <source>
        <dbReference type="Pfam" id="PF02954"/>
    </source>
</evidence>
<feature type="domain" description="DNA binding HTH" evidence="1">
    <location>
        <begin position="43"/>
        <end position="74"/>
    </location>
</feature>
<dbReference type="InterPro" id="IPR009057">
    <property type="entry name" value="Homeodomain-like_sf"/>
</dbReference>
<dbReference type="InterPro" id="IPR002197">
    <property type="entry name" value="HTH_Fis"/>
</dbReference>
<reference evidence="3 4" key="1">
    <citation type="journal article" date="2015" name="Genome Announc.">
        <title>Draft Genome Sequence of Vibrio owensii Strain SH-14, Which Causes Shrimp Acute Hepatopancreatic Necrosis Disease.</title>
        <authorList>
            <person name="Liu L."/>
            <person name="Xiao J."/>
            <person name="Xia X."/>
            <person name="Pan Y."/>
            <person name="Yan S."/>
            <person name="Wang Y."/>
        </authorList>
    </citation>
    <scope>NUCLEOTIDE SEQUENCE [LARGE SCALE GENOMIC DNA]</scope>
    <source>
        <strain evidence="3 4">SH14</strain>
    </source>
</reference>
<dbReference type="SUPFAM" id="SSF46689">
    <property type="entry name" value="Homeodomain-like"/>
    <property type="match status" value="1"/>
</dbReference>
<dbReference type="AlphaFoldDB" id="A0AAP9GDP8"/>
<dbReference type="Pfam" id="PF02954">
    <property type="entry name" value="HTH_8"/>
    <property type="match status" value="1"/>
</dbReference>
<protein>
    <submittedName>
        <fullName evidence="2">Global DNA-binding transcriptional dual regulator Fis</fullName>
    </submittedName>
</protein>
<dbReference type="EMBL" id="CP045859">
    <property type="protein sequence ID" value="QGH48403.1"/>
    <property type="molecule type" value="Genomic_DNA"/>
</dbReference>